<keyword evidence="1" id="KW-1133">Transmembrane helix</keyword>
<keyword evidence="1" id="KW-0812">Transmembrane</keyword>
<organism evidence="2 3">
    <name type="scientific">Brucella inopinata</name>
    <dbReference type="NCBI Taxonomy" id="1218315"/>
    <lineage>
        <taxon>Bacteria</taxon>
        <taxon>Pseudomonadati</taxon>
        <taxon>Pseudomonadota</taxon>
        <taxon>Alphaproteobacteria</taxon>
        <taxon>Hyphomicrobiales</taxon>
        <taxon>Brucellaceae</taxon>
        <taxon>Brucella/Ochrobactrum group</taxon>
        <taxon>Brucella</taxon>
    </lineage>
</organism>
<evidence type="ECO:0000313" key="2">
    <source>
        <dbReference type="EMBL" id="MDL2332875.1"/>
    </source>
</evidence>
<evidence type="ECO:0000313" key="3">
    <source>
        <dbReference type="Proteomes" id="UP001171122"/>
    </source>
</evidence>
<dbReference type="RefSeq" id="WP_158001273.1">
    <property type="nucleotide sequence ID" value="NZ_JARQXC010000009.1"/>
</dbReference>
<protein>
    <submittedName>
        <fullName evidence="2">Uncharacterized protein</fullName>
    </submittedName>
</protein>
<keyword evidence="3" id="KW-1185">Reference proteome</keyword>
<evidence type="ECO:0000256" key="1">
    <source>
        <dbReference type="SAM" id="Phobius"/>
    </source>
</evidence>
<name>A0AAW7B183_9HYPH</name>
<comment type="caution">
    <text evidence="2">The sequence shown here is derived from an EMBL/GenBank/DDBJ whole genome shotgun (WGS) entry which is preliminary data.</text>
</comment>
<dbReference type="AlphaFoldDB" id="A0AAW7B183"/>
<dbReference type="EMBL" id="JARQXC010000009">
    <property type="protein sequence ID" value="MDL2332875.1"/>
    <property type="molecule type" value="Genomic_DNA"/>
</dbReference>
<reference evidence="2" key="1">
    <citation type="journal article" date="2023" name="Front. Microbiol.">
        <title>Isolation of Brucella inopinata from a White's tree frog (Litoria caerulea): pose exotic frogs a potential risk to human health?</title>
        <authorList>
            <person name="Scholz H.C."/>
            <person name="Heckers K.O."/>
            <person name="Appelt S."/>
            <person name="Geier-Doemling D."/>
            <person name="Schlegel P."/>
            <person name="Wattam A.R."/>
        </authorList>
    </citation>
    <scope>NUCLEOTIDE SEQUENCE</scope>
    <source>
        <strain evidence="2">FO700662</strain>
    </source>
</reference>
<proteinExistence type="predicted"/>
<gene>
    <name evidence="2" type="ORF">P8A28_07975</name>
</gene>
<sequence>MTHFLSKLARISDNATFHDILSFWTVVAFILGVMFFAQIAAVAVMIVRAG</sequence>
<keyword evidence="1" id="KW-0472">Membrane</keyword>
<dbReference type="Proteomes" id="UP001171122">
    <property type="component" value="Unassembled WGS sequence"/>
</dbReference>
<accession>A0AAW7B183</accession>
<feature type="transmembrane region" description="Helical" evidence="1">
    <location>
        <begin position="20"/>
        <end position="47"/>
    </location>
</feature>